<comment type="subcellular location">
    <subcellularLocation>
        <location evidence="1">Secreted</location>
    </subcellularLocation>
</comment>
<dbReference type="Gene3D" id="2.160.20.10">
    <property type="entry name" value="Single-stranded right-handed beta-helix, Pectin lyase-like"/>
    <property type="match status" value="1"/>
</dbReference>
<feature type="non-terminal residue" evidence="7">
    <location>
        <position position="1197"/>
    </location>
</feature>
<sequence length="1197" mass="117882">MSKMQRRNRSLDSGSTSPGFSDRVSLTRITPIALAAALALGGVALPLPLYAGPKGGTVVGGSGSVSRPDGTTTNVQQNSQRLALEWDSFNVGADERVNFYQPSSSAWVLNQILDGNASVIRGQINANGNVILVNGNGVYFGSTAQLSVGSLVASGLGLSTEGFMAGQLKFERHTGTSGRVVNRGVIQAATGGSVSLLGASVENSGTIIAKAGRIHLGVGERITLDFDGDGLMRFAVDEALQEQIDGLDTAILNSGELRAEGGQVVLEGRVARDVFAHVVNNEGVIKAGRIDNTGGVIRLVGFGGSASSVLNSGTLDAAGRDATSTGGQVHVLGERIALTGNALVDASGAKGGGEILIGGDYQGKNPEIPNADKVVVTSGVQIKADATEQGDGGKVIFWADDWTRFYGSVSARGGQNGGDGGFAEVSGKNQLAYSGTADLSASQGQTGTLLLDPEDINIVAGTGADDAALGDQQALFADGASGDFVIGADTINSQTANVILQATQDITQAAGADINIAASGVGITLQAGRHIDLQAGVTTNGGHIHLEADSQHSSDGPADGTGTLTIGGTGLTSGGGQITLIGADFDITQAVNAGSGNIDIAFSTNAAITLDVSSSLSIAEIDQFATTGLVRVGAATTAGANGAGGGVDLRANSITLAGDLTITGANGYQLSATDGIDLGGNAIDVGNSDLTLETTNSAAGDITGSGDITGGAVRLNAAGDITVTGTVNGDSVLLQADGDIGTGTSDRVTTNTNDLGIVAGGSAWVANTGSSAATLAGSAVGVFDVTHGGSNLTIESTTDADGAPVDGMSAGSISVSVTGGGDLRVNETIGADNGNVSLSANAITLAADVNSTGSQTYTGAVTLAADVTLTAKNGSNVRQLITFESTVDSEASNAHDLTLDGNGVFEGVVGSATNGELGALDILGTLNLQGDLSVASLGVAGASSLGGDVTTTGAQTYEGAVTLVTSTRTLTAGSGLLIDMQGGLTGNGFDLHIATGNWKLTGNATGLGSLSVDGASSLGGNVMTSGAQNYSGVVTLTGGMVLRTLTGTIIDFGDSVNASTAGQERLRVVGAASFSGAVGTGTALGSLEVTSTSSLGGNVTTTGTQTYTGAVTLTSDVALNTTHSAVTFSSTVNSQSSATNDLTVNTGSQTVSFGDAVGGGTNGALGTLTISNTSASGVALPAVTASALSISTNGSIT</sequence>
<feature type="region of interest" description="Disordered" evidence="4">
    <location>
        <begin position="1"/>
        <end position="20"/>
    </location>
</feature>
<dbReference type="EMBL" id="JEMG01000001">
    <property type="protein sequence ID" value="EYC52917.1"/>
    <property type="molecule type" value="Genomic_DNA"/>
</dbReference>
<reference evidence="7 8" key="1">
    <citation type="submission" date="2014-02" db="EMBL/GenBank/DDBJ databases">
        <title>Draft Genome of Hylemonella gracilis isolated from the Niagara River.</title>
        <authorList>
            <person name="Pawlowski D.R."/>
            <person name="Koudelka G.B."/>
        </authorList>
    </citation>
    <scope>NUCLEOTIDE SEQUENCE [LARGE SCALE GENOMIC DNA]</scope>
    <source>
        <strain evidence="7 8">Niagara R</strain>
    </source>
</reference>
<evidence type="ECO:0000259" key="6">
    <source>
        <dbReference type="SMART" id="SM00912"/>
    </source>
</evidence>
<gene>
    <name evidence="7" type="ORF">AZ34_12830</name>
</gene>
<dbReference type="Proteomes" id="UP000023268">
    <property type="component" value="Unassembled WGS sequence"/>
</dbReference>
<dbReference type="InterPro" id="IPR050909">
    <property type="entry name" value="Bact_Autotransporter_VF"/>
</dbReference>
<evidence type="ECO:0000256" key="2">
    <source>
        <dbReference type="ARBA" id="ARBA00022525"/>
    </source>
</evidence>
<dbReference type="SUPFAM" id="SSF51126">
    <property type="entry name" value="Pectin lyase-like"/>
    <property type="match status" value="1"/>
</dbReference>
<evidence type="ECO:0000256" key="5">
    <source>
        <dbReference type="SAM" id="Phobius"/>
    </source>
</evidence>
<evidence type="ECO:0000313" key="7">
    <source>
        <dbReference type="EMBL" id="EYC52917.1"/>
    </source>
</evidence>
<keyword evidence="5" id="KW-0812">Transmembrane</keyword>
<name>A0A016XMW0_9BURK</name>
<protein>
    <recommendedName>
        <fullName evidence="6">Filamentous haemagglutinin FhaB/tRNA nuclease CdiA-like TPS domain-containing protein</fullName>
    </recommendedName>
</protein>
<dbReference type="GO" id="GO:0005576">
    <property type="term" value="C:extracellular region"/>
    <property type="evidence" value="ECO:0007669"/>
    <property type="project" value="UniProtKB-SubCell"/>
</dbReference>
<dbReference type="STRING" id="1458275.AZ34_12830"/>
<evidence type="ECO:0000256" key="3">
    <source>
        <dbReference type="ARBA" id="ARBA00022729"/>
    </source>
</evidence>
<dbReference type="eggNOG" id="COG3210">
    <property type="taxonomic scope" value="Bacteria"/>
</dbReference>
<feature type="domain" description="Filamentous haemagglutinin FhaB/tRNA nuclease CdiA-like TPS" evidence="6">
    <location>
        <begin position="49"/>
        <end position="162"/>
    </location>
</feature>
<dbReference type="InterPro" id="IPR011050">
    <property type="entry name" value="Pectin_lyase_fold/virulence"/>
</dbReference>
<evidence type="ECO:0000313" key="8">
    <source>
        <dbReference type="Proteomes" id="UP000023268"/>
    </source>
</evidence>
<keyword evidence="5" id="KW-0472">Membrane</keyword>
<evidence type="ECO:0000256" key="1">
    <source>
        <dbReference type="ARBA" id="ARBA00004613"/>
    </source>
</evidence>
<evidence type="ECO:0000256" key="4">
    <source>
        <dbReference type="SAM" id="MobiDB-lite"/>
    </source>
</evidence>
<keyword evidence="2" id="KW-0964">Secreted</keyword>
<dbReference type="AlphaFoldDB" id="A0A016XMW0"/>
<keyword evidence="3" id="KW-0732">Signal</keyword>
<dbReference type="PANTHER" id="PTHR12338:SF8">
    <property type="entry name" value="HEME_HEMOPEXIN-BINDING PROTEIN"/>
    <property type="match status" value="1"/>
</dbReference>
<dbReference type="NCBIfam" id="TIGR01901">
    <property type="entry name" value="adhes_NPXG"/>
    <property type="match status" value="1"/>
</dbReference>
<accession>A0A016XMW0</accession>
<dbReference type="PANTHER" id="PTHR12338">
    <property type="entry name" value="AUTOTRANSPORTER"/>
    <property type="match status" value="1"/>
</dbReference>
<organism evidence="7 8">
    <name type="scientific">Hylemonella gracilis str. Niagara R</name>
    <dbReference type="NCBI Taxonomy" id="1458275"/>
    <lineage>
        <taxon>Bacteria</taxon>
        <taxon>Pseudomonadati</taxon>
        <taxon>Pseudomonadota</taxon>
        <taxon>Betaproteobacteria</taxon>
        <taxon>Burkholderiales</taxon>
        <taxon>Comamonadaceae</taxon>
        <taxon>Hylemonella</taxon>
    </lineage>
</organism>
<proteinExistence type="predicted"/>
<dbReference type="RefSeq" id="WP_035608568.1">
    <property type="nucleotide sequence ID" value="NZ_JEMG01000001.1"/>
</dbReference>
<dbReference type="Pfam" id="PF05860">
    <property type="entry name" value="TPS"/>
    <property type="match status" value="1"/>
</dbReference>
<dbReference type="SMART" id="SM00912">
    <property type="entry name" value="Haemagg_act"/>
    <property type="match status" value="1"/>
</dbReference>
<feature type="transmembrane region" description="Helical" evidence="5">
    <location>
        <begin position="32"/>
        <end position="51"/>
    </location>
</feature>
<keyword evidence="5" id="KW-1133">Transmembrane helix</keyword>
<dbReference type="InterPro" id="IPR008638">
    <property type="entry name" value="FhaB/CdiA-like_TPS"/>
</dbReference>
<dbReference type="InterPro" id="IPR012334">
    <property type="entry name" value="Pectin_lyas_fold"/>
</dbReference>
<comment type="caution">
    <text evidence="7">The sequence shown here is derived from an EMBL/GenBank/DDBJ whole genome shotgun (WGS) entry which is preliminary data.</text>
</comment>